<evidence type="ECO:0000259" key="2">
    <source>
        <dbReference type="Pfam" id="PF00975"/>
    </source>
</evidence>
<dbReference type="EMBL" id="JACHMH010000001">
    <property type="protein sequence ID" value="MBB4676177.1"/>
    <property type="molecule type" value="Genomic_DNA"/>
</dbReference>
<protein>
    <submittedName>
        <fullName evidence="3">Surfactin synthase thioesterase subunit</fullName>
    </submittedName>
</protein>
<accession>A0A7W7FSH7</accession>
<dbReference type="Pfam" id="PF00975">
    <property type="entry name" value="Thioesterase"/>
    <property type="match status" value="1"/>
</dbReference>
<dbReference type="AlphaFoldDB" id="A0A7W7FSH7"/>
<proteinExistence type="inferred from homology"/>
<reference evidence="3 4" key="1">
    <citation type="submission" date="2020-08" db="EMBL/GenBank/DDBJ databases">
        <title>Sequencing the genomes of 1000 actinobacteria strains.</title>
        <authorList>
            <person name="Klenk H.-P."/>
        </authorList>
    </citation>
    <scope>NUCLEOTIDE SEQUENCE [LARGE SCALE GENOMIC DNA]</scope>
    <source>
        <strain evidence="3 4">DSM 44230</strain>
    </source>
</reference>
<dbReference type="GO" id="GO:0008610">
    <property type="term" value="P:lipid biosynthetic process"/>
    <property type="evidence" value="ECO:0007669"/>
    <property type="project" value="TreeGrafter"/>
</dbReference>
<dbReference type="RefSeq" id="WP_185002036.1">
    <property type="nucleotide sequence ID" value="NZ_BAAAUI010000016.1"/>
</dbReference>
<comment type="similarity">
    <text evidence="1">Belongs to the thioesterase family.</text>
</comment>
<feature type="domain" description="Thioesterase" evidence="2">
    <location>
        <begin position="23"/>
        <end position="233"/>
    </location>
</feature>
<gene>
    <name evidence="3" type="ORF">HNR67_002295</name>
</gene>
<evidence type="ECO:0000313" key="3">
    <source>
        <dbReference type="EMBL" id="MBB4676177.1"/>
    </source>
</evidence>
<dbReference type="InterPro" id="IPR001031">
    <property type="entry name" value="Thioesterase"/>
</dbReference>
<dbReference type="Gene3D" id="3.40.50.1820">
    <property type="entry name" value="alpha/beta hydrolase"/>
    <property type="match status" value="1"/>
</dbReference>
<evidence type="ECO:0000256" key="1">
    <source>
        <dbReference type="ARBA" id="ARBA00007169"/>
    </source>
</evidence>
<comment type="caution">
    <text evidence="3">The sequence shown here is derived from an EMBL/GenBank/DDBJ whole genome shotgun (WGS) entry which is preliminary data.</text>
</comment>
<dbReference type="SUPFAM" id="SSF53474">
    <property type="entry name" value="alpha/beta-Hydrolases"/>
    <property type="match status" value="1"/>
</dbReference>
<dbReference type="PANTHER" id="PTHR11487:SF0">
    <property type="entry name" value="S-ACYL FATTY ACID SYNTHASE THIOESTERASE, MEDIUM CHAIN"/>
    <property type="match status" value="1"/>
</dbReference>
<dbReference type="PANTHER" id="PTHR11487">
    <property type="entry name" value="THIOESTERASE"/>
    <property type="match status" value="1"/>
</dbReference>
<dbReference type="Proteomes" id="UP000533598">
    <property type="component" value="Unassembled WGS sequence"/>
</dbReference>
<dbReference type="InterPro" id="IPR029058">
    <property type="entry name" value="AB_hydrolase_fold"/>
</dbReference>
<evidence type="ECO:0000313" key="4">
    <source>
        <dbReference type="Proteomes" id="UP000533598"/>
    </source>
</evidence>
<sequence length="251" mass="26533">MSGQTSVARPEPRPEATRLLIGLSYAGGGTAPLRPWAQAVPADTELVLVCYPGRERRFTEAMPSVFADLVTDVVATVRSVARAPFVLAGHSMGALVAFETAARLEAAGGPMPSALVVSGHSAPPHLGFAGDTGPVARHADDELLAWIREYGTLPEEILEDPDLAGVVLTAFRADLALHGTYRYTPGTVVHAPVQALIGARDPVTLAGASRWREVAAGDFRVDELPGAHFYTGEVWPNLPRHMAALTGANLF</sequence>
<keyword evidence="4" id="KW-1185">Reference proteome</keyword>
<organism evidence="3 4">
    <name type="scientific">Crossiella cryophila</name>
    <dbReference type="NCBI Taxonomy" id="43355"/>
    <lineage>
        <taxon>Bacteria</taxon>
        <taxon>Bacillati</taxon>
        <taxon>Actinomycetota</taxon>
        <taxon>Actinomycetes</taxon>
        <taxon>Pseudonocardiales</taxon>
        <taxon>Pseudonocardiaceae</taxon>
        <taxon>Crossiella</taxon>
    </lineage>
</organism>
<dbReference type="InterPro" id="IPR012223">
    <property type="entry name" value="TEII"/>
</dbReference>
<name>A0A7W7FSH7_9PSEU</name>